<sequence>MNNLIESDKVIGTEVYGPDGAHIGEVEQLRRSTVAWRMPY</sequence>
<dbReference type="Proteomes" id="UP000532373">
    <property type="component" value="Unassembled WGS sequence"/>
</dbReference>
<accession>A0A8E1WLU6</accession>
<gene>
    <name evidence="1" type="ORF">HNQ96_005789</name>
</gene>
<dbReference type="Gene3D" id="2.30.30.240">
    <property type="entry name" value="PRC-barrel domain"/>
    <property type="match status" value="1"/>
</dbReference>
<protein>
    <submittedName>
        <fullName evidence="1">Sporulation protein YlmC with PRC-barrel domain</fullName>
    </submittedName>
</protein>
<proteinExistence type="predicted"/>
<comment type="caution">
    <text evidence="1">The sequence shown here is derived from an EMBL/GenBank/DDBJ whole genome shotgun (WGS) entry which is preliminary data.</text>
</comment>
<evidence type="ECO:0000313" key="1">
    <source>
        <dbReference type="EMBL" id="MBB6469895.1"/>
    </source>
</evidence>
<dbReference type="SUPFAM" id="SSF50346">
    <property type="entry name" value="PRC-barrel domain"/>
    <property type="match status" value="1"/>
</dbReference>
<name>A0A8E1WLU6_9HYPH</name>
<dbReference type="AlphaFoldDB" id="A0A8E1WLU6"/>
<dbReference type="InterPro" id="IPR011033">
    <property type="entry name" value="PRC_barrel-like_sf"/>
</dbReference>
<dbReference type="EMBL" id="JACHGI010000020">
    <property type="protein sequence ID" value="MBB6469895.1"/>
    <property type="molecule type" value="Genomic_DNA"/>
</dbReference>
<organism evidence="1 2">
    <name type="scientific">Aminobacter carboxidus</name>
    <dbReference type="NCBI Taxonomy" id="376165"/>
    <lineage>
        <taxon>Bacteria</taxon>
        <taxon>Pseudomonadati</taxon>
        <taxon>Pseudomonadota</taxon>
        <taxon>Alphaproteobacteria</taxon>
        <taxon>Hyphomicrobiales</taxon>
        <taxon>Phyllobacteriaceae</taxon>
        <taxon>Aminobacter</taxon>
    </lineage>
</organism>
<evidence type="ECO:0000313" key="2">
    <source>
        <dbReference type="Proteomes" id="UP000532373"/>
    </source>
</evidence>
<reference evidence="1 2" key="1">
    <citation type="submission" date="2020-08" db="EMBL/GenBank/DDBJ databases">
        <title>Genomic Encyclopedia of Type Strains, Phase IV (KMG-IV): sequencing the most valuable type-strain genomes for metagenomic binning, comparative biology and taxonomic classification.</title>
        <authorList>
            <person name="Goeker M."/>
        </authorList>
    </citation>
    <scope>NUCLEOTIDE SEQUENCE [LARGE SCALE GENOMIC DNA]</scope>
    <source>
        <strain evidence="1 2">DSM 17454</strain>
    </source>
</reference>